<sequence>SRSLSNWGLYKPQVPLSKEGVADFRVKLQAVPELFAQAKVNLTEAAGDLATVAIRVKEKDIQLLNSFAVQFAEHHPELVPYVEQTVAATEDYRDWLIAKKGKMTAPAGVGKENYNWWMKNVHLIPNTWDEIQTMIQSEYNRAMAFLKLEEHKNRDLPDFKLTSSEEENLQKQKETAAKIMEFLREKEIITVPEDLPPLPPEQYPRTWGISAYLRPNYRGYFEQTNDREPMTNVLHVIFGHYYVGGRKTWYQEGDTRPIRSEIRLFDMHEARSEALAFG</sequence>
<protein>
    <submittedName>
        <fullName evidence="1">Uncharacterized protein</fullName>
    </submittedName>
</protein>
<feature type="non-terminal residue" evidence="1">
    <location>
        <position position="278"/>
    </location>
</feature>
<reference evidence="1" key="1">
    <citation type="journal article" date="2014" name="Front. Microbiol.">
        <title>High frequency of phylogenetically diverse reductive dehalogenase-homologous genes in deep subseafloor sedimentary metagenomes.</title>
        <authorList>
            <person name="Kawai M."/>
            <person name="Futagami T."/>
            <person name="Toyoda A."/>
            <person name="Takaki Y."/>
            <person name="Nishi S."/>
            <person name="Hori S."/>
            <person name="Arai W."/>
            <person name="Tsubouchi T."/>
            <person name="Morono Y."/>
            <person name="Uchiyama I."/>
            <person name="Ito T."/>
            <person name="Fujiyama A."/>
            <person name="Inagaki F."/>
            <person name="Takami H."/>
        </authorList>
    </citation>
    <scope>NUCLEOTIDE SEQUENCE</scope>
    <source>
        <strain evidence="1">Expedition CK06-06</strain>
    </source>
</reference>
<proteinExistence type="predicted"/>
<comment type="caution">
    <text evidence="1">The sequence shown here is derived from an EMBL/GenBank/DDBJ whole genome shotgun (WGS) entry which is preliminary data.</text>
</comment>
<dbReference type="EMBL" id="BARU01023530">
    <property type="protein sequence ID" value="GAH54190.1"/>
    <property type="molecule type" value="Genomic_DNA"/>
</dbReference>
<feature type="non-terminal residue" evidence="1">
    <location>
        <position position="1"/>
    </location>
</feature>
<evidence type="ECO:0000313" key="1">
    <source>
        <dbReference type="EMBL" id="GAH54190.1"/>
    </source>
</evidence>
<gene>
    <name evidence="1" type="ORF">S03H2_38173</name>
</gene>
<accession>X1HAT6</accession>
<name>X1HAT6_9ZZZZ</name>
<dbReference type="AlphaFoldDB" id="X1HAT6"/>
<organism evidence="1">
    <name type="scientific">marine sediment metagenome</name>
    <dbReference type="NCBI Taxonomy" id="412755"/>
    <lineage>
        <taxon>unclassified sequences</taxon>
        <taxon>metagenomes</taxon>
        <taxon>ecological metagenomes</taxon>
    </lineage>
</organism>